<sequence>MLVSPRYLAGDSCGDTWGAWTARLRERGWTMLDNGADTTVLISPCLRVRCGWLPETSDYDIQFAASTHPLQALRWPRPATRSPARSSPQPGRRWRR</sequence>
<proteinExistence type="predicted"/>
<protein>
    <submittedName>
        <fullName evidence="2">Uncharacterized protein</fullName>
    </submittedName>
</protein>
<keyword evidence="3" id="KW-1185">Reference proteome</keyword>
<feature type="region of interest" description="Disordered" evidence="1">
    <location>
        <begin position="74"/>
        <end position="96"/>
    </location>
</feature>
<dbReference type="EMBL" id="FOAZ01000041">
    <property type="protein sequence ID" value="SEM66052.1"/>
    <property type="molecule type" value="Genomic_DNA"/>
</dbReference>
<evidence type="ECO:0000313" key="3">
    <source>
        <dbReference type="Proteomes" id="UP000183015"/>
    </source>
</evidence>
<dbReference type="Proteomes" id="UP000183015">
    <property type="component" value="Unassembled WGS sequence"/>
</dbReference>
<dbReference type="OrthoDB" id="4286512at2"/>
<dbReference type="AlphaFoldDB" id="A0A1H8A577"/>
<reference evidence="3" key="1">
    <citation type="submission" date="2016-10" db="EMBL/GenBank/DDBJ databases">
        <authorList>
            <person name="Varghese N."/>
        </authorList>
    </citation>
    <scope>NUCLEOTIDE SEQUENCE [LARGE SCALE GENOMIC DNA]</scope>
    <source>
        <strain evidence="3">DSM 45096 / BCRC 16803 / CGMCC 4.1857 / CIP 109030 / JCM 12277 / KCTC 19219 / NBRC 100920 / 33214</strain>
    </source>
</reference>
<evidence type="ECO:0000256" key="1">
    <source>
        <dbReference type="SAM" id="MobiDB-lite"/>
    </source>
</evidence>
<name>A0A1H8A577_STRJI</name>
<organism evidence="2 3">
    <name type="scientific">Streptacidiphilus jiangxiensis</name>
    <dbReference type="NCBI Taxonomy" id="235985"/>
    <lineage>
        <taxon>Bacteria</taxon>
        <taxon>Bacillati</taxon>
        <taxon>Actinomycetota</taxon>
        <taxon>Actinomycetes</taxon>
        <taxon>Kitasatosporales</taxon>
        <taxon>Streptomycetaceae</taxon>
        <taxon>Streptacidiphilus</taxon>
    </lineage>
</organism>
<dbReference type="STRING" id="235985.SAMN05414137_14132"/>
<gene>
    <name evidence="2" type="ORF">SAMN05414137_14132</name>
</gene>
<accession>A0A1H8A577</accession>
<evidence type="ECO:0000313" key="2">
    <source>
        <dbReference type="EMBL" id="SEM66052.1"/>
    </source>
</evidence>
<dbReference type="RefSeq" id="WP_042459663.1">
    <property type="nucleotide sequence ID" value="NZ_BBPN01000061.1"/>
</dbReference>